<dbReference type="Proteomes" id="UP000053660">
    <property type="component" value="Unassembled WGS sequence"/>
</dbReference>
<accession>A0A0B1SB52</accession>
<evidence type="ECO:0000313" key="2">
    <source>
        <dbReference type="Proteomes" id="UP000053660"/>
    </source>
</evidence>
<proteinExistence type="predicted"/>
<gene>
    <name evidence="1" type="ORF">OESDEN_17773</name>
</gene>
<organism evidence="1 2">
    <name type="scientific">Oesophagostomum dentatum</name>
    <name type="common">Nodular worm</name>
    <dbReference type="NCBI Taxonomy" id="61180"/>
    <lineage>
        <taxon>Eukaryota</taxon>
        <taxon>Metazoa</taxon>
        <taxon>Ecdysozoa</taxon>
        <taxon>Nematoda</taxon>
        <taxon>Chromadorea</taxon>
        <taxon>Rhabditida</taxon>
        <taxon>Rhabditina</taxon>
        <taxon>Rhabditomorpha</taxon>
        <taxon>Strongyloidea</taxon>
        <taxon>Strongylidae</taxon>
        <taxon>Oesophagostomum</taxon>
    </lineage>
</organism>
<protein>
    <submittedName>
        <fullName evidence="1">Uncharacterized protein</fullName>
    </submittedName>
</protein>
<name>A0A0B1SB52_OESDE</name>
<sequence length="97" mass="11098">MANEGKCCQYQLSILPTQLLCVFVSDSAPKQERAHRPCKRFYLAKILRPGERDEIVKAVREELPLNIARDASIHEVHHENIFRALGGERNTEVEQNA</sequence>
<dbReference type="EMBL" id="KN578892">
    <property type="protein sequence ID" value="KHJ82533.1"/>
    <property type="molecule type" value="Genomic_DNA"/>
</dbReference>
<evidence type="ECO:0000313" key="1">
    <source>
        <dbReference type="EMBL" id="KHJ82533.1"/>
    </source>
</evidence>
<keyword evidence="2" id="KW-1185">Reference proteome</keyword>
<dbReference type="AlphaFoldDB" id="A0A0B1SB52"/>
<reference evidence="1 2" key="1">
    <citation type="submission" date="2014-03" db="EMBL/GenBank/DDBJ databases">
        <title>Draft genome of the hookworm Oesophagostomum dentatum.</title>
        <authorList>
            <person name="Mitreva M."/>
        </authorList>
    </citation>
    <scope>NUCLEOTIDE SEQUENCE [LARGE SCALE GENOMIC DNA]</scope>
    <source>
        <strain evidence="1 2">OD-Hann</strain>
    </source>
</reference>